<dbReference type="EMBL" id="CP073720">
    <property type="protein sequence ID" value="UWP83186.1"/>
    <property type="molecule type" value="Genomic_DNA"/>
</dbReference>
<sequence length="63" mass="6670">MPTPLGVRREHHTVLPQTLPQVFDELASGRPAVALFAAELGARYRSHASAPSFRAGGSGGSVW</sequence>
<organism evidence="1 2">
    <name type="scientific">Dactylosporangium fulvum</name>
    <dbReference type="NCBI Taxonomy" id="53359"/>
    <lineage>
        <taxon>Bacteria</taxon>
        <taxon>Bacillati</taxon>
        <taxon>Actinomycetota</taxon>
        <taxon>Actinomycetes</taxon>
        <taxon>Micromonosporales</taxon>
        <taxon>Micromonosporaceae</taxon>
        <taxon>Dactylosporangium</taxon>
    </lineage>
</organism>
<dbReference type="RefSeq" id="WP_259860966.1">
    <property type="nucleotide sequence ID" value="NZ_BAAAST010000024.1"/>
</dbReference>
<reference evidence="1" key="2">
    <citation type="submission" date="2022-09" db="EMBL/GenBank/DDBJ databases">
        <title>Biosynthetic gene clusters of Dactylosporangioum fulvum.</title>
        <authorList>
            <person name="Caradec T."/>
        </authorList>
    </citation>
    <scope>NUCLEOTIDE SEQUENCE</scope>
    <source>
        <strain evidence="1">NRRL B-16292</strain>
    </source>
</reference>
<protein>
    <submittedName>
        <fullName evidence="1">Uncharacterized protein</fullName>
    </submittedName>
</protein>
<dbReference type="Proteomes" id="UP001059617">
    <property type="component" value="Chromosome"/>
</dbReference>
<evidence type="ECO:0000313" key="2">
    <source>
        <dbReference type="Proteomes" id="UP001059617"/>
    </source>
</evidence>
<gene>
    <name evidence="1" type="ORF">Dfulv_02430</name>
</gene>
<evidence type="ECO:0000313" key="1">
    <source>
        <dbReference type="EMBL" id="UWP83186.1"/>
    </source>
</evidence>
<name>A0ABY5W526_9ACTN</name>
<accession>A0ABY5W526</accession>
<reference evidence="1" key="1">
    <citation type="submission" date="2021-04" db="EMBL/GenBank/DDBJ databases">
        <authorList>
            <person name="Hartkoorn R.C."/>
            <person name="Beaudoing E."/>
            <person name="Hot D."/>
        </authorList>
    </citation>
    <scope>NUCLEOTIDE SEQUENCE</scope>
    <source>
        <strain evidence="1">NRRL B-16292</strain>
    </source>
</reference>
<proteinExistence type="predicted"/>
<keyword evidence="2" id="KW-1185">Reference proteome</keyword>